<dbReference type="Pfam" id="PF18737">
    <property type="entry name" value="HEPN_MAE_28990"/>
    <property type="match status" value="1"/>
</dbReference>
<evidence type="ECO:0000259" key="1">
    <source>
        <dbReference type="Pfam" id="PF18737"/>
    </source>
</evidence>
<reference evidence="2" key="1">
    <citation type="submission" date="2022-04" db="EMBL/GenBank/DDBJ databases">
        <title>Hymenobacter sp. isolated from the air.</title>
        <authorList>
            <person name="Won M."/>
            <person name="Lee C.-M."/>
            <person name="Woen H.-Y."/>
            <person name="Kwon S.-W."/>
        </authorList>
    </citation>
    <scope>NUCLEOTIDE SEQUENCE</scope>
    <source>
        <strain evidence="2">5116S-3</strain>
    </source>
</reference>
<evidence type="ECO:0000313" key="2">
    <source>
        <dbReference type="EMBL" id="UOQ74094.1"/>
    </source>
</evidence>
<gene>
    <name evidence="2" type="ORF">MUN79_09495</name>
</gene>
<proteinExistence type="predicted"/>
<dbReference type="KEGG" id="hcu:MUN79_09495"/>
<dbReference type="EMBL" id="CP095046">
    <property type="protein sequence ID" value="UOQ74094.1"/>
    <property type="molecule type" value="Genomic_DNA"/>
</dbReference>
<keyword evidence="3" id="KW-1185">Reference proteome</keyword>
<evidence type="ECO:0000313" key="3">
    <source>
        <dbReference type="Proteomes" id="UP000831796"/>
    </source>
</evidence>
<organism evidence="2 3">
    <name type="scientific">Hymenobacter cellulosilyticus</name>
    <dbReference type="NCBI Taxonomy" id="2932248"/>
    <lineage>
        <taxon>Bacteria</taxon>
        <taxon>Pseudomonadati</taxon>
        <taxon>Bacteroidota</taxon>
        <taxon>Cytophagia</taxon>
        <taxon>Cytophagales</taxon>
        <taxon>Hymenobacteraceae</taxon>
        <taxon>Hymenobacter</taxon>
    </lineage>
</organism>
<dbReference type="InterPro" id="IPR040788">
    <property type="entry name" value="HEPN_MAE_28990"/>
</dbReference>
<feature type="domain" description="MAE-28990/MAE-18760-like HEPN" evidence="1">
    <location>
        <begin position="4"/>
        <end position="239"/>
    </location>
</feature>
<accession>A0A8T9Q9A7</accession>
<dbReference type="RefSeq" id="WP_244677438.1">
    <property type="nucleotide sequence ID" value="NZ_CP095046.1"/>
</dbReference>
<sequence>MKETKDDFNKRKSEIEKYFSLLEILDEDNININYENKSGIHKIEIDTETIKILKANGYLLIYNLLEATCRNFLIAILKAIQEKNLPINSLSEKTQALWLKQKAKGLNDPYIKDKTIELRLHSLVKEIIDETKIEFKEIILRAKEDDKDLFQLSGNIDAENIRILADTYGFNSKVGGEKEKAGAILVDIRRMRNRLAHGRITFAECGKDLSVAQIIGYKNNAISYIEGILNNIEQYINDEGFKKTVSSPVEAIAE</sequence>
<dbReference type="AlphaFoldDB" id="A0A8T9Q9A7"/>
<dbReference type="Proteomes" id="UP000831796">
    <property type="component" value="Chromosome"/>
</dbReference>
<name>A0A8T9Q9A7_9BACT</name>
<protein>
    <submittedName>
        <fullName evidence="2">MAE_28990/MAE_18760 family HEPN-like nuclease</fullName>
    </submittedName>
</protein>